<comment type="caution">
    <text evidence="1">The sequence shown here is derived from an EMBL/GenBank/DDBJ whole genome shotgun (WGS) entry which is preliminary data.</text>
</comment>
<dbReference type="EMBL" id="CAJMWX010001058">
    <property type="protein sequence ID" value="CAE6464088.1"/>
    <property type="molecule type" value="Genomic_DNA"/>
</dbReference>
<organism evidence="1 2">
    <name type="scientific">Rhizoctonia solani</name>
    <dbReference type="NCBI Taxonomy" id="456999"/>
    <lineage>
        <taxon>Eukaryota</taxon>
        <taxon>Fungi</taxon>
        <taxon>Dikarya</taxon>
        <taxon>Basidiomycota</taxon>
        <taxon>Agaricomycotina</taxon>
        <taxon>Agaricomycetes</taxon>
        <taxon>Cantharellales</taxon>
        <taxon>Ceratobasidiaceae</taxon>
        <taxon>Rhizoctonia</taxon>
    </lineage>
</organism>
<name>A0A8H3BTE3_9AGAM</name>
<gene>
    <name evidence="1" type="ORF">RDB_LOCUS95414</name>
</gene>
<reference evidence="1" key="1">
    <citation type="submission" date="2021-01" db="EMBL/GenBank/DDBJ databases">
        <authorList>
            <person name="Kaushik A."/>
        </authorList>
    </citation>
    <scope>NUCLEOTIDE SEQUENCE</scope>
    <source>
        <strain evidence="1">AG4-R118</strain>
    </source>
</reference>
<dbReference type="PANTHER" id="PTHR38926:SF5">
    <property type="entry name" value="F-BOX AND LEUCINE-RICH REPEAT PROTEIN 6"/>
    <property type="match status" value="1"/>
</dbReference>
<evidence type="ECO:0000313" key="1">
    <source>
        <dbReference type="EMBL" id="CAE6464088.1"/>
    </source>
</evidence>
<evidence type="ECO:0008006" key="3">
    <source>
        <dbReference type="Google" id="ProtNLM"/>
    </source>
</evidence>
<accession>A0A8H3BTE3</accession>
<dbReference type="AlphaFoldDB" id="A0A8H3BTE3"/>
<dbReference type="InterPro" id="IPR032675">
    <property type="entry name" value="LRR_dom_sf"/>
</dbReference>
<proteinExistence type="predicted"/>
<dbReference type="Proteomes" id="UP000663888">
    <property type="component" value="Unassembled WGS sequence"/>
</dbReference>
<sequence length="532" mass="59420">MVEELNTTRSLLGDALDRYLDACLTIQQYHLEKRSLTDVPPELSPHVESEDRLTTELEGKLRKAKAAMRWSRNCSPSLVPIHKLPSDLLAHIFLLVVNLQSGLDWSGSPEVLAHVCSRWREVALQFPLLWRFISLPFTGSVETPQVDRAAFFASHAHPLHLYIHLNPGNRIFTTDNLDYPKAFAGTIAPHIRSLEVTSVTANDFMERYQGSFLAAYFAQCKSGALEFLTLSHQEADPILFDITTDLPEYMESSCKALTTGNLDQALAPVTVLRATGLYPIWTSKAYHGLVELRLSRGGSSYYGGISISEKHLRGMLTASPALRILEYSIAIVEVRSNRTPVPLNHLESLNVLEMPSAQLGIFWRLLAPGSKPIQLAIQNDDNAFLHLLQSEGGRSFFARSNVTSIYAKSLGYTCLSLLPDLCPHLKTLVLDGLAVALSYRWPTLETQIDSCTPHTQLEKLAIVGGFVDNDALPKLVDKFPALRNLSLWRCIYFPEFRAVQSGDTSNLVSTYLHVEVVDKDPVHDWEVFADRP</sequence>
<protein>
    <recommendedName>
        <fullName evidence="3">F-box domain-containing protein</fullName>
    </recommendedName>
</protein>
<evidence type="ECO:0000313" key="2">
    <source>
        <dbReference type="Proteomes" id="UP000663888"/>
    </source>
</evidence>
<dbReference type="Gene3D" id="3.80.10.10">
    <property type="entry name" value="Ribonuclease Inhibitor"/>
    <property type="match status" value="1"/>
</dbReference>
<dbReference type="Gene3D" id="1.20.1280.50">
    <property type="match status" value="1"/>
</dbReference>
<dbReference type="PANTHER" id="PTHR38926">
    <property type="entry name" value="F-BOX DOMAIN CONTAINING PROTEIN, EXPRESSED"/>
    <property type="match status" value="1"/>
</dbReference>